<keyword evidence="1" id="KW-0614">Plasmid</keyword>
<proteinExistence type="predicted"/>
<dbReference type="EMBL" id="HG518324">
    <property type="protein sequence ID" value="CDI12352.1"/>
    <property type="molecule type" value="Genomic_DNA"/>
</dbReference>
<dbReference type="AlphaFoldDB" id="U4Q8L1"/>
<geneLocation type="plasmid" evidence="1 2">
    <name>IRBL74_p</name>
</geneLocation>
<dbReference type="Proteomes" id="UP000016944">
    <property type="component" value="Plasmid IRBL74_p"/>
</dbReference>
<dbReference type="SUPFAM" id="SSF54637">
    <property type="entry name" value="Thioesterase/thiol ester dehydrase-isomerase"/>
    <property type="match status" value="2"/>
</dbReference>
<dbReference type="InterPro" id="IPR029069">
    <property type="entry name" value="HotDog_dom_sf"/>
</dbReference>
<reference evidence="1 2" key="1">
    <citation type="journal article" date="2013" name="Genome Announc.">
        <title>Complete Genome Sequence of the Sesbania Symbiont and Rice Growth-Promoting Endophyte Rhizobium sp. Strain IRBG74.</title>
        <authorList>
            <person name="Crook M.B."/>
            <person name="Mitra S."/>
            <person name="Ane J.M."/>
            <person name="Sadowsky M.J."/>
            <person name="Gyaneshwar P."/>
        </authorList>
    </citation>
    <scope>NUCLEOTIDE SEQUENCE [LARGE SCALE GENOMIC DNA]</scope>
    <source>
        <strain evidence="1 2">IRBG74</strain>
        <plasmid evidence="2">IRBL74_p</plasmid>
    </source>
</reference>
<name>U4Q8L1_9HYPH</name>
<dbReference type="KEGG" id="rir:BN877_p0638"/>
<dbReference type="HOGENOM" id="CLU_028690_3_0_5"/>
<dbReference type="GO" id="GO:0019171">
    <property type="term" value="F:(3R)-hydroxyacyl-[acyl-carrier-protein] dehydratase activity"/>
    <property type="evidence" value="ECO:0007669"/>
    <property type="project" value="TreeGrafter"/>
</dbReference>
<dbReference type="PANTHER" id="PTHR28152">
    <property type="entry name" value="HYDROXYACYL-THIOESTER DEHYDRATASE TYPE 2, MITOCHONDRIAL"/>
    <property type="match status" value="1"/>
</dbReference>
<organism evidence="1 2">
    <name type="scientific">Agrobacterium pusense</name>
    <dbReference type="NCBI Taxonomy" id="648995"/>
    <lineage>
        <taxon>Bacteria</taxon>
        <taxon>Pseudomonadati</taxon>
        <taxon>Pseudomonadota</taxon>
        <taxon>Alphaproteobacteria</taxon>
        <taxon>Hyphomicrobiales</taxon>
        <taxon>Rhizobiaceae</taxon>
        <taxon>Rhizobium/Agrobacterium group</taxon>
        <taxon>Agrobacterium</taxon>
    </lineage>
</organism>
<dbReference type="PATRIC" id="fig|424182.3.peg.5318"/>
<accession>U4Q8L1</accession>
<dbReference type="InterPro" id="IPR052741">
    <property type="entry name" value="Mitochondrial_HTD2"/>
</dbReference>
<sequence length="288" mass="31818">MSADPAVSMDEAAVGSVGRTERRFALIDPDRVAALASTLDLPSAPGAGAPLPAAWHWIFFNPFVRRSDVGHDGHPKRGGFLPDVGLPRRMWAGGRLRYRAPLPIGGKAERISEIISVTPKTGKLGRLVFVSVRHRVMYGETLCIEEEQDLVYREPPQLGALPPAVQRAAQAALWSRRIEPDPVLLFRYSALTSNGHRIHYDTPYAQEVEGYPDLVVHGPLISTLLQELAQTVRPERRLVRFDFRAVSPLFVSAPFHLEGAETADKDVLAFWAKGPEDNLAMTAEAEFE</sequence>
<evidence type="ECO:0000313" key="2">
    <source>
        <dbReference type="Proteomes" id="UP000016944"/>
    </source>
</evidence>
<dbReference type="Gene3D" id="3.10.129.10">
    <property type="entry name" value="Hotdog Thioesterase"/>
    <property type="match status" value="1"/>
</dbReference>
<dbReference type="RefSeq" id="WP_022557642.1">
    <property type="nucleotide sequence ID" value="NC_022536.1"/>
</dbReference>
<evidence type="ECO:0000313" key="1">
    <source>
        <dbReference type="EMBL" id="CDI12352.1"/>
    </source>
</evidence>
<protein>
    <submittedName>
        <fullName evidence="1">Acyl-CoA dehydrogenase</fullName>
    </submittedName>
</protein>
<gene>
    <name evidence="1" type="ORF">BN877_p0638</name>
</gene>
<dbReference type="PANTHER" id="PTHR28152:SF1">
    <property type="entry name" value="HYDROXYACYL-THIOESTER DEHYDRATASE TYPE 2, MITOCHONDRIAL"/>
    <property type="match status" value="1"/>
</dbReference>